<sequence>MVFPHTFDSCHNGVNDLKRPWHLHNLIMLKLEQNSPDIDVLTCWNSTFHMFKRAIFLQKTSTNLMKLLEPLCEAIKILCRSDYPTLNKALPIYMVLMKHLKHVQQGLYDHSLLIQPASLIMDKINNYLTNALKKLLIMNASSFNHTTLRLKTFLTSFIHFFYSKLYQDGPLETFESELLRYLKEDVEAEGTNILQYWSNHQKTFPALSQMACCYLSIPATSAASERAFSNSCRILSWQRSSLAPQCVEQLLCLKEWQNTLSI</sequence>
<evidence type="ECO:0000256" key="1">
    <source>
        <dbReference type="ARBA" id="ARBA00004123"/>
    </source>
</evidence>
<keyword evidence="8" id="KW-1185">Reference proteome</keyword>
<evidence type="ECO:0000259" key="6">
    <source>
        <dbReference type="Pfam" id="PF05699"/>
    </source>
</evidence>
<comment type="subcellular location">
    <subcellularLocation>
        <location evidence="1">Nucleus</location>
    </subcellularLocation>
</comment>
<keyword evidence="5" id="KW-0539">Nucleus</keyword>
<dbReference type="VEuPathDB" id="FungiDB:VP01_7g26"/>
<dbReference type="SUPFAM" id="SSF53098">
    <property type="entry name" value="Ribonuclease H-like"/>
    <property type="match status" value="1"/>
</dbReference>
<evidence type="ECO:0000256" key="3">
    <source>
        <dbReference type="ARBA" id="ARBA00022771"/>
    </source>
</evidence>
<dbReference type="Pfam" id="PF05699">
    <property type="entry name" value="Dimer_Tnp_hAT"/>
    <property type="match status" value="1"/>
</dbReference>
<keyword evidence="3" id="KW-0863">Zinc-finger</keyword>
<dbReference type="Proteomes" id="UP000037035">
    <property type="component" value="Unassembled WGS sequence"/>
</dbReference>
<comment type="caution">
    <text evidence="7">The sequence shown here is derived from an EMBL/GenBank/DDBJ whole genome shotgun (WGS) entry which is preliminary data.</text>
</comment>
<evidence type="ECO:0000256" key="4">
    <source>
        <dbReference type="ARBA" id="ARBA00022833"/>
    </source>
</evidence>
<dbReference type="OrthoDB" id="2505635at2759"/>
<dbReference type="EMBL" id="LAVV01013495">
    <property type="protein sequence ID" value="KNZ45586.1"/>
    <property type="molecule type" value="Genomic_DNA"/>
</dbReference>
<dbReference type="GO" id="GO:0008270">
    <property type="term" value="F:zinc ion binding"/>
    <property type="evidence" value="ECO:0007669"/>
    <property type="project" value="UniProtKB-KW"/>
</dbReference>
<proteinExistence type="predicted"/>
<organism evidence="7 8">
    <name type="scientific">Puccinia sorghi</name>
    <dbReference type="NCBI Taxonomy" id="27349"/>
    <lineage>
        <taxon>Eukaryota</taxon>
        <taxon>Fungi</taxon>
        <taxon>Dikarya</taxon>
        <taxon>Basidiomycota</taxon>
        <taxon>Pucciniomycotina</taxon>
        <taxon>Pucciniomycetes</taxon>
        <taxon>Pucciniales</taxon>
        <taxon>Pucciniaceae</taxon>
        <taxon>Puccinia</taxon>
    </lineage>
</organism>
<dbReference type="GO" id="GO:0046983">
    <property type="term" value="F:protein dimerization activity"/>
    <property type="evidence" value="ECO:0007669"/>
    <property type="project" value="InterPro"/>
</dbReference>
<evidence type="ECO:0000313" key="7">
    <source>
        <dbReference type="EMBL" id="KNZ45586.1"/>
    </source>
</evidence>
<evidence type="ECO:0000256" key="2">
    <source>
        <dbReference type="ARBA" id="ARBA00022723"/>
    </source>
</evidence>
<dbReference type="AlphaFoldDB" id="A0A0L6UAN8"/>
<evidence type="ECO:0000256" key="5">
    <source>
        <dbReference type="ARBA" id="ARBA00023242"/>
    </source>
</evidence>
<dbReference type="InterPro" id="IPR012337">
    <property type="entry name" value="RNaseH-like_sf"/>
</dbReference>
<dbReference type="InterPro" id="IPR052035">
    <property type="entry name" value="ZnF_BED_domain_contain"/>
</dbReference>
<dbReference type="PANTHER" id="PTHR46481">
    <property type="entry name" value="ZINC FINGER BED DOMAIN-CONTAINING PROTEIN 4"/>
    <property type="match status" value="1"/>
</dbReference>
<keyword evidence="2" id="KW-0479">Metal-binding</keyword>
<name>A0A0L6UAN8_9BASI</name>
<reference evidence="7 8" key="1">
    <citation type="submission" date="2015-08" db="EMBL/GenBank/DDBJ databases">
        <title>Next Generation Sequencing and Analysis of the Genome of Puccinia sorghi L Schw, the Causal Agent of Maize Common Rust.</title>
        <authorList>
            <person name="Rochi L."/>
            <person name="Burguener G."/>
            <person name="Darino M."/>
            <person name="Turjanski A."/>
            <person name="Kreff E."/>
            <person name="Dieguez M.J."/>
            <person name="Sacco F."/>
        </authorList>
    </citation>
    <scope>NUCLEOTIDE SEQUENCE [LARGE SCALE GENOMIC DNA]</scope>
    <source>
        <strain evidence="7 8">RO10H11247</strain>
    </source>
</reference>
<protein>
    <recommendedName>
        <fullName evidence="6">HAT C-terminal dimerisation domain-containing protein</fullName>
    </recommendedName>
</protein>
<dbReference type="PANTHER" id="PTHR46481:SF10">
    <property type="entry name" value="ZINC FINGER BED DOMAIN-CONTAINING PROTEIN 39"/>
    <property type="match status" value="1"/>
</dbReference>
<evidence type="ECO:0000313" key="8">
    <source>
        <dbReference type="Proteomes" id="UP000037035"/>
    </source>
</evidence>
<gene>
    <name evidence="7" type="ORF">VP01_7g26</name>
</gene>
<dbReference type="GO" id="GO:0005634">
    <property type="term" value="C:nucleus"/>
    <property type="evidence" value="ECO:0007669"/>
    <property type="project" value="UniProtKB-SubCell"/>
</dbReference>
<accession>A0A0L6UAN8</accession>
<feature type="domain" description="HAT C-terminal dimerisation" evidence="6">
    <location>
        <begin position="177"/>
        <end position="256"/>
    </location>
</feature>
<dbReference type="InterPro" id="IPR008906">
    <property type="entry name" value="HATC_C_dom"/>
</dbReference>
<keyword evidence="4" id="KW-0862">Zinc</keyword>